<reference evidence="4 5" key="1">
    <citation type="journal article" date="2013" name="Int. J. Syst. Evol. Microbiol.">
        <title>Ilumatobacter nonamiense sp. nov. and Ilumatobacter coccineum sp. nov., isolated from seashore sand.</title>
        <authorList>
            <person name="Matsumoto A."/>
            <person name="Kasai H."/>
            <person name="Matsuo Y."/>
            <person name="Shizuri Y."/>
            <person name="Ichikawa N."/>
            <person name="Fujita N."/>
            <person name="Omura S."/>
            <person name="Takahashi Y."/>
        </authorList>
    </citation>
    <scope>NUCLEOTIDE SEQUENCE [LARGE SCALE GENOMIC DNA]</scope>
    <source>
        <strain evidence="5">NBRC 103263 / KCTC 29153 / YM16-304</strain>
    </source>
</reference>
<dbReference type="AlphaFoldDB" id="A0A6C7ECE6"/>
<name>A0A6C7ECE6_ILUCY</name>
<dbReference type="SUPFAM" id="SSF74853">
    <property type="entry name" value="Lamin A/C globular tail domain"/>
    <property type="match status" value="5"/>
</dbReference>
<keyword evidence="2" id="KW-0732">Signal</keyword>
<dbReference type="RefSeq" id="WP_015440933.1">
    <property type="nucleotide sequence ID" value="NC_020520.1"/>
</dbReference>
<dbReference type="Gene3D" id="2.60.40.1260">
    <property type="entry name" value="Lamin Tail domain"/>
    <property type="match status" value="1"/>
</dbReference>
<evidence type="ECO:0000313" key="5">
    <source>
        <dbReference type="Proteomes" id="UP000011863"/>
    </source>
</evidence>
<sequence>MHRAARLPLSVLTSTAVVMALATTALGAPSDDPSPDDEVSTEKPAEPAPEPDPDTESPTADRGATDVETAPPLLFPRPTEIVTAGQISDVPFTPPAAPPADDDDMAQARRVSTTPAPDFLPTLPVGSLFDVVITEVHYNPSAVYDSRGEFFEIYNDGLLPLDLSGWTFGDEIYDKHTISSLTIAPGDYAVLARFGEFDRNGGVAADYVYGDSVLLFNVGDQIVLRDSLGFVVDVVDYSLDEFPDPVGSSISLVDISADNADGDNWCVSTTPLVNGDHASPGAANQCGQSRASLEITEILNNPGRTSDFTGEWFEIHNTGNTTVDLNGFGIKDDDRDWFTVDHSVVVEPGERAIAGVLDDPARNGGVDVDIAYGDAMRLHNSFDELVIVDTLGIEVDAVRWDDGRTFPDPNGASMHLQSGASDNSNGENWCTSARRWATGDFGSPGVAGNCTPTEYPDIVITEVMFDPERTSPERAGEWFELMNNGSETAVLDGFVLRTYSTQHTIGDLTIEPGARVVVASDGDVAENGGVSADYVVGGDLPLYNTTSTLEVVAPDGTLLDRVRWTASLGFPFGKGHSMEVRGADVDNLLGPNWCAATDRYGDGDFGTPGTAGSCDEPAPAPSLVISEIMRNPAAVSDIVGEWLEIHNPTADAVDLLNWSIGDESSEYHVITESIEIEPGGYAVIARNADPAVNGGVAADYATGSAMVLLNSGDTVVINDRYGQFVDSFSWTNSDLFPRPNGGSIARTDASLSALAPGDDASGWCATSTQYGDGDRGTPGAANDCVVAPNHAIVINEIHRDPKATPDAQGEWIELHNSGDVDIDISGWTLRDDDVDTFVFDTDNPVVVPAGGYLVAGRNTEELNGGIEIDVQYGVEFIHFNTADEVVLLDDDLAVIDRVAWTATNGFPKVSGATMSLRSADLNNAVGANWCAAVTDQGNGDLGTPGSQNLCELPDPGPSPVDLSYSMFAIADDSCRGEVTLNGSEIVVGTRIRSNDDFSVNGGLMTFLGAVSYADSAQIGWGAQMLGGVEQEAGVQADPFGWSLADFAPGGAMALAAGDDYTSHSGTWRVTGNAADIPAGLHYVDGDVHFATGTTHLNGVTIVATGSIKINSNSVSLSPYSPDMPTLFAGEDRCNKSGIQFSASLINVSGALYSPEARIKMNSSMLTATDASLVGAAVQIDGSNILVNLLPSL</sequence>
<protein>
    <recommendedName>
        <fullName evidence="3">LTD domain-containing protein</fullName>
    </recommendedName>
</protein>
<gene>
    <name evidence="4" type="ORF">YM304_13720</name>
</gene>
<proteinExistence type="predicted"/>
<dbReference type="EMBL" id="AP012057">
    <property type="protein sequence ID" value="BAN01686.1"/>
    <property type="molecule type" value="Genomic_DNA"/>
</dbReference>
<keyword evidence="5" id="KW-1185">Reference proteome</keyword>
<feature type="region of interest" description="Disordered" evidence="1">
    <location>
        <begin position="25"/>
        <end position="107"/>
    </location>
</feature>
<evidence type="ECO:0000259" key="3">
    <source>
        <dbReference type="PROSITE" id="PS51841"/>
    </source>
</evidence>
<dbReference type="Proteomes" id="UP000011863">
    <property type="component" value="Chromosome"/>
</dbReference>
<feature type="domain" description="LTD" evidence="3">
    <location>
        <begin position="446"/>
        <end position="566"/>
    </location>
</feature>
<dbReference type="Pfam" id="PF00932">
    <property type="entry name" value="LTD"/>
    <property type="match status" value="5"/>
</dbReference>
<feature type="domain" description="LTD" evidence="3">
    <location>
        <begin position="115"/>
        <end position="239"/>
    </location>
</feature>
<feature type="signal peptide" evidence="2">
    <location>
        <begin position="1"/>
        <end position="27"/>
    </location>
</feature>
<dbReference type="PROSITE" id="PS51841">
    <property type="entry name" value="LTD"/>
    <property type="match status" value="4"/>
</dbReference>
<dbReference type="InterPro" id="IPR036415">
    <property type="entry name" value="Lamin_tail_dom_sf"/>
</dbReference>
<accession>A0A6C7ECE6</accession>
<feature type="chain" id="PRO_5025576818" description="LTD domain-containing protein" evidence="2">
    <location>
        <begin position="28"/>
        <end position="1192"/>
    </location>
</feature>
<dbReference type="InterPro" id="IPR001322">
    <property type="entry name" value="Lamin_tail_dom"/>
</dbReference>
<evidence type="ECO:0000256" key="1">
    <source>
        <dbReference type="SAM" id="MobiDB-lite"/>
    </source>
</evidence>
<evidence type="ECO:0000256" key="2">
    <source>
        <dbReference type="SAM" id="SignalP"/>
    </source>
</evidence>
<feature type="domain" description="LTD" evidence="3">
    <location>
        <begin position="610"/>
        <end position="732"/>
    </location>
</feature>
<feature type="domain" description="LTD" evidence="3">
    <location>
        <begin position="785"/>
        <end position="902"/>
    </location>
</feature>
<dbReference type="KEGG" id="aym:YM304_13720"/>
<evidence type="ECO:0000313" key="4">
    <source>
        <dbReference type="EMBL" id="BAN01686.1"/>
    </source>
</evidence>
<organism evidence="4 5">
    <name type="scientific">Ilumatobacter coccineus (strain NBRC 103263 / KCTC 29153 / YM16-304)</name>
    <dbReference type="NCBI Taxonomy" id="1313172"/>
    <lineage>
        <taxon>Bacteria</taxon>
        <taxon>Bacillati</taxon>
        <taxon>Actinomycetota</taxon>
        <taxon>Acidimicrobiia</taxon>
        <taxon>Acidimicrobiales</taxon>
        <taxon>Ilumatobacteraceae</taxon>
        <taxon>Ilumatobacter</taxon>
    </lineage>
</organism>